<dbReference type="Proteomes" id="UP000235786">
    <property type="component" value="Unassembled WGS sequence"/>
</dbReference>
<dbReference type="PANTHER" id="PTHR46009">
    <property type="entry name" value="VACUOLAR PROTEIN SORTING-ASSOCIATED PROTEIN VTA1 HOMOLOG"/>
    <property type="match status" value="1"/>
</dbReference>
<name>A0A2J6QU10_HYAVF</name>
<evidence type="ECO:0000256" key="3">
    <source>
        <dbReference type="ARBA" id="ARBA00007895"/>
    </source>
</evidence>
<dbReference type="GO" id="GO:0032511">
    <property type="term" value="P:late endosome to vacuole transport via multivesicular body sorting pathway"/>
    <property type="evidence" value="ECO:0007669"/>
    <property type="project" value="InterPro"/>
</dbReference>
<dbReference type="OrthoDB" id="391137at2759"/>
<evidence type="ECO:0000256" key="6">
    <source>
        <dbReference type="ARBA" id="ARBA00022753"/>
    </source>
</evidence>
<evidence type="ECO:0000256" key="8">
    <source>
        <dbReference type="ARBA" id="ARBA00023136"/>
    </source>
</evidence>
<proteinExistence type="inferred from homology"/>
<evidence type="ECO:0000256" key="5">
    <source>
        <dbReference type="ARBA" id="ARBA00022490"/>
    </source>
</evidence>
<feature type="domain" description="Vta1/callose synthase N-terminal" evidence="10">
    <location>
        <begin position="14"/>
        <end position="156"/>
    </location>
</feature>
<dbReference type="GO" id="GO:0005771">
    <property type="term" value="C:multivesicular body"/>
    <property type="evidence" value="ECO:0007669"/>
    <property type="project" value="TreeGrafter"/>
</dbReference>
<gene>
    <name evidence="12" type="ORF">L207DRAFT_520642</name>
</gene>
<dbReference type="EMBL" id="KZ613971">
    <property type="protein sequence ID" value="PMD29743.1"/>
    <property type="molecule type" value="Genomic_DNA"/>
</dbReference>
<evidence type="ECO:0000256" key="1">
    <source>
        <dbReference type="ARBA" id="ARBA00004481"/>
    </source>
</evidence>
<organism evidence="12 13">
    <name type="scientific">Hyaloscypha variabilis (strain UAMH 11265 / GT02V1 / F)</name>
    <name type="common">Meliniomyces variabilis</name>
    <dbReference type="NCBI Taxonomy" id="1149755"/>
    <lineage>
        <taxon>Eukaryota</taxon>
        <taxon>Fungi</taxon>
        <taxon>Dikarya</taxon>
        <taxon>Ascomycota</taxon>
        <taxon>Pezizomycotina</taxon>
        <taxon>Leotiomycetes</taxon>
        <taxon>Helotiales</taxon>
        <taxon>Hyaloscyphaceae</taxon>
        <taxon>Hyaloscypha</taxon>
        <taxon>Hyaloscypha variabilis</taxon>
    </lineage>
</organism>
<comment type="subcellular location">
    <subcellularLocation>
        <location evidence="2">Cytoplasm</location>
    </subcellularLocation>
    <subcellularLocation>
        <location evidence="1">Endosome membrane</location>
        <topology evidence="1">Peripheral membrane protein</topology>
    </subcellularLocation>
</comment>
<evidence type="ECO:0000256" key="4">
    <source>
        <dbReference type="ARBA" id="ARBA00022448"/>
    </source>
</evidence>
<keyword evidence="6" id="KW-0967">Endosome</keyword>
<evidence type="ECO:0000256" key="7">
    <source>
        <dbReference type="ARBA" id="ARBA00022927"/>
    </source>
</evidence>
<dbReference type="InterPro" id="IPR044538">
    <property type="entry name" value="Vta1-like"/>
</dbReference>
<feature type="compositionally biased region" description="Pro residues" evidence="9">
    <location>
        <begin position="390"/>
        <end position="402"/>
    </location>
</feature>
<evidence type="ECO:0000313" key="13">
    <source>
        <dbReference type="Proteomes" id="UP000235786"/>
    </source>
</evidence>
<feature type="compositionally biased region" description="Polar residues" evidence="9">
    <location>
        <begin position="253"/>
        <end position="268"/>
    </location>
</feature>
<dbReference type="InterPro" id="IPR041212">
    <property type="entry name" value="Vta1_C"/>
</dbReference>
<keyword evidence="4" id="KW-0813">Transport</keyword>
<evidence type="ECO:0000313" key="12">
    <source>
        <dbReference type="EMBL" id="PMD29743.1"/>
    </source>
</evidence>
<dbReference type="Gene3D" id="1.20.5.420">
    <property type="entry name" value="Immunoglobulin FC, subunit C"/>
    <property type="match status" value="1"/>
</dbReference>
<dbReference type="Pfam" id="PF04652">
    <property type="entry name" value="Vta1"/>
    <property type="match status" value="1"/>
</dbReference>
<reference evidence="12 13" key="1">
    <citation type="submission" date="2016-04" db="EMBL/GenBank/DDBJ databases">
        <title>A degradative enzymes factory behind the ericoid mycorrhizal symbiosis.</title>
        <authorList>
            <consortium name="DOE Joint Genome Institute"/>
            <person name="Martino E."/>
            <person name="Morin E."/>
            <person name="Grelet G."/>
            <person name="Kuo A."/>
            <person name="Kohler A."/>
            <person name="Daghino S."/>
            <person name="Barry K."/>
            <person name="Choi C."/>
            <person name="Cichocki N."/>
            <person name="Clum A."/>
            <person name="Copeland A."/>
            <person name="Hainaut M."/>
            <person name="Haridas S."/>
            <person name="Labutti K."/>
            <person name="Lindquist E."/>
            <person name="Lipzen A."/>
            <person name="Khouja H.-R."/>
            <person name="Murat C."/>
            <person name="Ohm R."/>
            <person name="Olson A."/>
            <person name="Spatafora J."/>
            <person name="Veneault-Fourrey C."/>
            <person name="Henrissat B."/>
            <person name="Grigoriev I."/>
            <person name="Martin F."/>
            <person name="Perotto S."/>
        </authorList>
    </citation>
    <scope>NUCLEOTIDE SEQUENCE [LARGE SCALE GENOMIC DNA]</scope>
    <source>
        <strain evidence="12 13">F</strain>
    </source>
</reference>
<dbReference type="Gene3D" id="1.25.40.270">
    <property type="entry name" value="Vacuolar protein sorting-associated protein vta1"/>
    <property type="match status" value="1"/>
</dbReference>
<keyword evidence="7" id="KW-0653">Protein transport</keyword>
<feature type="compositionally biased region" description="Pro residues" evidence="9">
    <location>
        <begin position="323"/>
        <end position="359"/>
    </location>
</feature>
<dbReference type="InterPro" id="IPR039431">
    <property type="entry name" value="Vta1/CALS_N"/>
</dbReference>
<evidence type="ECO:0000259" key="11">
    <source>
        <dbReference type="Pfam" id="PF18097"/>
    </source>
</evidence>
<sequence>MATHIPDKLKTADLTRFIVRAAQLEKVKPVMAYWCEYWIVNQILSKGLHNGDNETLQYTTTLMDKLEQIKADNATNDAIVDDTAGQAYVEQFGLETFQRADRAVQADKVTKQTADTFQAAATFLELVNIWGPPDADTQSKIKYAKWNAVRIVKALKDGKDPNESNPKAPAPEENLPNLDPNDPEVQMLGSPTIPQPASVEEVPDEQDRVEARLARQSSIDQSLHPSAQVSARESPKAPYDPYPRDGFPYTAVQDDNVSPLEQSPNARNGSVGGGYFPEVPTFTSESRDATLPTAPPNDILDLGLPQEPSRPPGASVSPDFESFPPPTLPDEPVGPPPQEYYRQPPPPQSPFVQHPVPPPEQHRTPDQLSNVLKPAPLPHFHQPPQHFQQPNPPPHFQQPPPHQQHVHYTPQLHTPYESPQQQYQPAQAPAPVQKSQLITDDLAIAKAQKHARWAISALNFEDAETAVKELRAALETLGAK</sequence>
<protein>
    <submittedName>
        <fullName evidence="12">DUF605-domain-containing protein</fullName>
    </submittedName>
</protein>
<dbReference type="PANTHER" id="PTHR46009:SF1">
    <property type="entry name" value="VACUOLAR PROTEIN SORTING-ASSOCIATED PROTEIN VTA1 HOMOLOG"/>
    <property type="match status" value="1"/>
</dbReference>
<feature type="domain" description="Vta1 C-terminal" evidence="11">
    <location>
        <begin position="443"/>
        <end position="477"/>
    </location>
</feature>
<dbReference type="GO" id="GO:0010008">
    <property type="term" value="C:endosome membrane"/>
    <property type="evidence" value="ECO:0007669"/>
    <property type="project" value="UniProtKB-SubCell"/>
</dbReference>
<dbReference type="GO" id="GO:0015031">
    <property type="term" value="P:protein transport"/>
    <property type="evidence" value="ECO:0007669"/>
    <property type="project" value="UniProtKB-KW"/>
</dbReference>
<comment type="similarity">
    <text evidence="3">Belongs to the VTA1 family.</text>
</comment>
<feature type="compositionally biased region" description="Polar residues" evidence="9">
    <location>
        <begin position="215"/>
        <end position="231"/>
    </location>
</feature>
<dbReference type="STRING" id="1149755.A0A2J6QU10"/>
<feature type="region of interest" description="Disordered" evidence="9">
    <location>
        <begin position="156"/>
        <end position="434"/>
    </location>
</feature>
<dbReference type="Pfam" id="PF18097">
    <property type="entry name" value="Vta1_C"/>
    <property type="match status" value="1"/>
</dbReference>
<evidence type="ECO:0000256" key="2">
    <source>
        <dbReference type="ARBA" id="ARBA00004496"/>
    </source>
</evidence>
<feature type="compositionally biased region" description="Low complexity" evidence="9">
    <location>
        <begin position="378"/>
        <end position="389"/>
    </location>
</feature>
<feature type="compositionally biased region" description="Low complexity" evidence="9">
    <location>
        <begin position="419"/>
        <end position="433"/>
    </location>
</feature>
<keyword evidence="5" id="KW-0963">Cytoplasm</keyword>
<accession>A0A2J6QU10</accession>
<dbReference type="InterPro" id="IPR023175">
    <property type="entry name" value="Vta1/CALS_N_sf"/>
</dbReference>
<keyword evidence="13" id="KW-1185">Reference proteome</keyword>
<dbReference type="AlphaFoldDB" id="A0A2J6QU10"/>
<keyword evidence="8" id="KW-0472">Membrane</keyword>
<evidence type="ECO:0000256" key="9">
    <source>
        <dbReference type="SAM" id="MobiDB-lite"/>
    </source>
</evidence>
<evidence type="ECO:0000259" key="10">
    <source>
        <dbReference type="Pfam" id="PF04652"/>
    </source>
</evidence>